<feature type="region of interest" description="Disordered" evidence="8">
    <location>
        <begin position="205"/>
        <end position="310"/>
    </location>
</feature>
<evidence type="ECO:0000256" key="8">
    <source>
        <dbReference type="SAM" id="MobiDB-lite"/>
    </source>
</evidence>
<comment type="subcellular location">
    <subcellularLocation>
        <location evidence="1 6 7">Nucleus</location>
    </subcellularLocation>
</comment>
<feature type="compositionally biased region" description="Acidic residues" evidence="8">
    <location>
        <begin position="279"/>
        <end position="288"/>
    </location>
</feature>
<evidence type="ECO:0000256" key="7">
    <source>
        <dbReference type="RuleBase" id="RU000682"/>
    </source>
</evidence>
<feature type="compositionally biased region" description="Polar residues" evidence="8">
    <location>
        <begin position="244"/>
        <end position="253"/>
    </location>
</feature>
<dbReference type="SMART" id="SM00389">
    <property type="entry name" value="HOX"/>
    <property type="match status" value="1"/>
</dbReference>
<feature type="compositionally biased region" description="Basic and acidic residues" evidence="8">
    <location>
        <begin position="298"/>
        <end position="310"/>
    </location>
</feature>
<dbReference type="GO" id="GO:0005634">
    <property type="term" value="C:nucleus"/>
    <property type="evidence" value="ECO:0007669"/>
    <property type="project" value="UniProtKB-SubCell"/>
</dbReference>
<name>A0ABD3WIL5_SINWO</name>
<dbReference type="PANTHER" id="PTHR24329:SF516">
    <property type="entry name" value="HOMEOBOX PROTEIN GOOSECOID"/>
    <property type="match status" value="1"/>
</dbReference>
<dbReference type="GO" id="GO:0003677">
    <property type="term" value="F:DNA binding"/>
    <property type="evidence" value="ECO:0007669"/>
    <property type="project" value="UniProtKB-UniRule"/>
</dbReference>
<evidence type="ECO:0000313" key="11">
    <source>
        <dbReference type="Proteomes" id="UP001634394"/>
    </source>
</evidence>
<feature type="compositionally biased region" description="Basic and acidic residues" evidence="8">
    <location>
        <begin position="220"/>
        <end position="243"/>
    </location>
</feature>
<evidence type="ECO:0000256" key="4">
    <source>
        <dbReference type="ARBA" id="ARBA00023155"/>
    </source>
</evidence>
<dbReference type="AlphaFoldDB" id="A0ABD3WIL5"/>
<reference evidence="10 11" key="1">
    <citation type="submission" date="2024-11" db="EMBL/GenBank/DDBJ databases">
        <title>Chromosome-level genome assembly of the freshwater bivalve Anodonta woodiana.</title>
        <authorList>
            <person name="Chen X."/>
        </authorList>
    </citation>
    <scope>NUCLEOTIDE SEQUENCE [LARGE SCALE GENOMIC DNA]</scope>
    <source>
        <strain evidence="10">MN2024</strain>
        <tissue evidence="10">Gills</tissue>
    </source>
</reference>
<dbReference type="FunFam" id="1.10.10.60:FF:000223">
    <property type="entry name" value="Goosecoid homeobox 2"/>
    <property type="match status" value="1"/>
</dbReference>
<keyword evidence="4 6" id="KW-0371">Homeobox</keyword>
<feature type="domain" description="Homeobox" evidence="9">
    <location>
        <begin position="145"/>
        <end position="205"/>
    </location>
</feature>
<dbReference type="InterPro" id="IPR050649">
    <property type="entry name" value="Paired_Homeobox_TFs"/>
</dbReference>
<comment type="similarity">
    <text evidence="2">Belongs to the paired homeobox family. Bicoid subfamily.</text>
</comment>
<dbReference type="InterPro" id="IPR001356">
    <property type="entry name" value="HD"/>
</dbReference>
<feature type="DNA-binding region" description="Homeobox" evidence="6">
    <location>
        <begin position="147"/>
        <end position="206"/>
    </location>
</feature>
<evidence type="ECO:0000259" key="9">
    <source>
        <dbReference type="PROSITE" id="PS50071"/>
    </source>
</evidence>
<dbReference type="InterPro" id="IPR017970">
    <property type="entry name" value="Homeobox_CS"/>
</dbReference>
<dbReference type="CDD" id="cd00086">
    <property type="entry name" value="homeodomain"/>
    <property type="match status" value="1"/>
</dbReference>
<comment type="caution">
    <text evidence="10">The sequence shown here is derived from an EMBL/GenBank/DDBJ whole genome shotgun (WGS) entry which is preliminary data.</text>
</comment>
<dbReference type="PROSITE" id="PS00027">
    <property type="entry name" value="HOMEOBOX_1"/>
    <property type="match status" value="1"/>
</dbReference>
<accession>A0ABD3WIL5</accession>
<dbReference type="SUPFAM" id="SSF46689">
    <property type="entry name" value="Homeodomain-like"/>
    <property type="match status" value="1"/>
</dbReference>
<dbReference type="Gene3D" id="1.10.10.60">
    <property type="entry name" value="Homeodomain-like"/>
    <property type="match status" value="1"/>
</dbReference>
<protein>
    <recommendedName>
        <fullName evidence="9">Homeobox domain-containing protein</fullName>
    </recommendedName>
</protein>
<keyword evidence="11" id="KW-1185">Reference proteome</keyword>
<evidence type="ECO:0000256" key="2">
    <source>
        <dbReference type="ARBA" id="ARBA00006503"/>
    </source>
</evidence>
<evidence type="ECO:0000256" key="5">
    <source>
        <dbReference type="ARBA" id="ARBA00023242"/>
    </source>
</evidence>
<evidence type="ECO:0000256" key="3">
    <source>
        <dbReference type="ARBA" id="ARBA00023125"/>
    </source>
</evidence>
<proteinExistence type="inferred from homology"/>
<keyword evidence="3 6" id="KW-0238">DNA-binding</keyword>
<dbReference type="Proteomes" id="UP001634394">
    <property type="component" value="Unassembled WGS sequence"/>
</dbReference>
<sequence length="310" mass="35849">MHHLPLSLYCYPEQLKSFYSTEHLKTLYNNEQLKIMYSHEHLKALYNQEQLKSLCTQEQLKSMCSPTESVKTAPTQMMPTPTSVATSLFSIDNILAQRPLLAHRPTPTYPIPYHGMTTLAPEMFAAYHPLQSFLTPMDLMRAGQKRKRRHRTIFTEEQLEELEATFQKTHYPDVLLREELAMKVDLKEERVEVWFKNRRAKWRKTKREEEVAKRNAQLKDNVENEMEKNKDSEESRVSADIHESQNGNKSIRNSSDPSPGSSGTSSFADGHGDSSCESDISESGDTMDESLTLRPTRTMREENSYLKKQN</sequence>
<dbReference type="PROSITE" id="PS50071">
    <property type="entry name" value="HOMEOBOX_2"/>
    <property type="match status" value="1"/>
</dbReference>
<dbReference type="Pfam" id="PF00046">
    <property type="entry name" value="Homeodomain"/>
    <property type="match status" value="1"/>
</dbReference>
<evidence type="ECO:0000256" key="6">
    <source>
        <dbReference type="PROSITE-ProRule" id="PRU00108"/>
    </source>
</evidence>
<dbReference type="InterPro" id="IPR009057">
    <property type="entry name" value="Homeodomain-like_sf"/>
</dbReference>
<evidence type="ECO:0000256" key="1">
    <source>
        <dbReference type="ARBA" id="ARBA00004123"/>
    </source>
</evidence>
<gene>
    <name evidence="10" type="ORF">ACJMK2_036885</name>
</gene>
<dbReference type="PANTHER" id="PTHR24329">
    <property type="entry name" value="HOMEOBOX PROTEIN ARISTALESS"/>
    <property type="match status" value="1"/>
</dbReference>
<keyword evidence="5 6" id="KW-0539">Nucleus</keyword>
<feature type="compositionally biased region" description="Low complexity" evidence="8">
    <location>
        <begin position="254"/>
        <end position="266"/>
    </location>
</feature>
<evidence type="ECO:0000313" key="10">
    <source>
        <dbReference type="EMBL" id="KAL3873800.1"/>
    </source>
</evidence>
<organism evidence="10 11">
    <name type="scientific">Sinanodonta woodiana</name>
    <name type="common">Chinese pond mussel</name>
    <name type="synonym">Anodonta woodiana</name>
    <dbReference type="NCBI Taxonomy" id="1069815"/>
    <lineage>
        <taxon>Eukaryota</taxon>
        <taxon>Metazoa</taxon>
        <taxon>Spiralia</taxon>
        <taxon>Lophotrochozoa</taxon>
        <taxon>Mollusca</taxon>
        <taxon>Bivalvia</taxon>
        <taxon>Autobranchia</taxon>
        <taxon>Heteroconchia</taxon>
        <taxon>Palaeoheterodonta</taxon>
        <taxon>Unionida</taxon>
        <taxon>Unionoidea</taxon>
        <taxon>Unionidae</taxon>
        <taxon>Unioninae</taxon>
        <taxon>Sinanodonta</taxon>
    </lineage>
</organism>
<dbReference type="EMBL" id="JBJQND010000006">
    <property type="protein sequence ID" value="KAL3873800.1"/>
    <property type="molecule type" value="Genomic_DNA"/>
</dbReference>